<keyword evidence="5" id="KW-1185">Reference proteome</keyword>
<dbReference type="GO" id="GO:0016740">
    <property type="term" value="F:transferase activity"/>
    <property type="evidence" value="ECO:0007669"/>
    <property type="project" value="UniProtKB-KW"/>
</dbReference>
<dbReference type="PANTHER" id="PTHR12215:SF10">
    <property type="entry name" value="L-AMINOADIPATE-SEMIALDEHYDE DEHYDROGENASE-PHOSPHOPANTETHEINYL TRANSFERASE"/>
    <property type="match status" value="1"/>
</dbReference>
<dbReference type="EMBL" id="JADIKM010000001">
    <property type="protein sequence ID" value="MFK2902424.1"/>
    <property type="molecule type" value="Genomic_DNA"/>
</dbReference>
<dbReference type="Pfam" id="PF01648">
    <property type="entry name" value="ACPS"/>
    <property type="match status" value="1"/>
</dbReference>
<protein>
    <submittedName>
        <fullName evidence="4">4'-phosphopantetheinyl transferase superfamily protein</fullName>
    </submittedName>
</protein>
<dbReference type="Gene3D" id="3.90.470.20">
    <property type="entry name" value="4'-phosphopantetheinyl transferase domain"/>
    <property type="match status" value="2"/>
</dbReference>
<keyword evidence="2 4" id="KW-0808">Transferase</keyword>
<evidence type="ECO:0000256" key="1">
    <source>
        <dbReference type="ARBA" id="ARBA00010990"/>
    </source>
</evidence>
<comment type="caution">
    <text evidence="4">The sequence shown here is derived from an EMBL/GenBank/DDBJ whole genome shotgun (WGS) entry which is preliminary data.</text>
</comment>
<reference evidence="4 5" key="1">
    <citation type="submission" date="2020-10" db="EMBL/GenBank/DDBJ databases">
        <title>Phylogeny of dyella-like bacteria.</title>
        <authorList>
            <person name="Fu J."/>
        </authorList>
    </citation>
    <scope>NUCLEOTIDE SEQUENCE [LARGE SCALE GENOMIC DNA]</scope>
    <source>
        <strain evidence="4 5">Gsoil3046</strain>
    </source>
</reference>
<evidence type="ECO:0000313" key="5">
    <source>
        <dbReference type="Proteomes" id="UP001620460"/>
    </source>
</evidence>
<accession>A0ABW8JPN5</accession>
<sequence>MSDCLPPTVLKLAEGLCDDEIHIWALPYDRAAGRLPVRRLLAGYLDSVVDDVVLTDAPHGRPELGGTHGGRLRFNWSHSGDRALVAIARSVQPGIDLEHRARRGARDVLALAQRFFAPQEVQALAALPAEERSSAFLQLWTVKEAVLKAQGRGLAYGLHRVVVDLWESGPVLVRFDDEPTTPWHVQALSLDPAWVAAVAWCGPSMHVRWCGEPH</sequence>
<dbReference type="InterPro" id="IPR008278">
    <property type="entry name" value="4-PPantetheinyl_Trfase_dom"/>
</dbReference>
<gene>
    <name evidence="4" type="ORF">ISP17_00500</name>
</gene>
<dbReference type="InterPro" id="IPR050559">
    <property type="entry name" value="P-Pant_transferase_sf"/>
</dbReference>
<feature type="domain" description="4'-phosphopantetheinyl transferase" evidence="3">
    <location>
        <begin position="94"/>
        <end position="198"/>
    </location>
</feature>
<evidence type="ECO:0000313" key="4">
    <source>
        <dbReference type="EMBL" id="MFK2902424.1"/>
    </source>
</evidence>
<organism evidence="4 5">
    <name type="scientific">Dyella ginsengisoli</name>
    <dbReference type="NCBI Taxonomy" id="363848"/>
    <lineage>
        <taxon>Bacteria</taxon>
        <taxon>Pseudomonadati</taxon>
        <taxon>Pseudomonadota</taxon>
        <taxon>Gammaproteobacteria</taxon>
        <taxon>Lysobacterales</taxon>
        <taxon>Rhodanobacteraceae</taxon>
        <taxon>Dyella</taxon>
    </lineage>
</organism>
<dbReference type="PANTHER" id="PTHR12215">
    <property type="entry name" value="PHOSPHOPANTETHEINE TRANSFERASE"/>
    <property type="match status" value="1"/>
</dbReference>
<name>A0ABW8JPN5_9GAMM</name>
<evidence type="ECO:0000259" key="3">
    <source>
        <dbReference type="Pfam" id="PF01648"/>
    </source>
</evidence>
<evidence type="ECO:0000256" key="2">
    <source>
        <dbReference type="ARBA" id="ARBA00022679"/>
    </source>
</evidence>
<dbReference type="Proteomes" id="UP001620460">
    <property type="component" value="Unassembled WGS sequence"/>
</dbReference>
<dbReference type="InterPro" id="IPR037143">
    <property type="entry name" value="4-PPantetheinyl_Trfase_dom_sf"/>
</dbReference>
<comment type="similarity">
    <text evidence="1">Belongs to the P-Pant transferase superfamily. Gsp/Sfp/HetI/AcpT family.</text>
</comment>
<dbReference type="SUPFAM" id="SSF56214">
    <property type="entry name" value="4'-phosphopantetheinyl transferase"/>
    <property type="match status" value="2"/>
</dbReference>
<proteinExistence type="inferred from homology"/>